<keyword evidence="6" id="KW-0975">Bacterial flagellum</keyword>
<accession>A0ABS6BMQ4</accession>
<evidence type="ECO:0000259" key="9">
    <source>
        <dbReference type="Pfam" id="PF22638"/>
    </source>
</evidence>
<keyword evidence="10" id="KW-0969">Cilium</keyword>
<comment type="subcellular location">
    <subcellularLocation>
        <location evidence="1">Bacterial flagellum basal body</location>
    </subcellularLocation>
    <subcellularLocation>
        <location evidence="2">Secreted</location>
    </subcellularLocation>
</comment>
<dbReference type="PROSITE" id="PS00588">
    <property type="entry name" value="FLAGELLA_BB_ROD"/>
    <property type="match status" value="1"/>
</dbReference>
<dbReference type="PANTHER" id="PTHR30033">
    <property type="entry name" value="FLAGELLAR HOOK-ASSOCIATED PROTEIN 1"/>
    <property type="match status" value="1"/>
</dbReference>
<dbReference type="Pfam" id="PF00460">
    <property type="entry name" value="Flg_bb_rod"/>
    <property type="match status" value="1"/>
</dbReference>
<name>A0ABS6BMQ4_9SPHN</name>
<evidence type="ECO:0000259" key="7">
    <source>
        <dbReference type="Pfam" id="PF00460"/>
    </source>
</evidence>
<feature type="domain" description="Flagellar basal-body/hook protein C-terminal" evidence="8">
    <location>
        <begin position="660"/>
        <end position="696"/>
    </location>
</feature>
<dbReference type="Pfam" id="PF22638">
    <property type="entry name" value="FlgK_D1"/>
    <property type="match status" value="1"/>
</dbReference>
<dbReference type="Pfam" id="PF06429">
    <property type="entry name" value="Flg_bbr_C"/>
    <property type="match status" value="1"/>
</dbReference>
<keyword evidence="10" id="KW-0282">Flagellum</keyword>
<comment type="caution">
    <text evidence="10">The sequence shown here is derived from an EMBL/GenBank/DDBJ whole genome shotgun (WGS) entry which is preliminary data.</text>
</comment>
<dbReference type="EMBL" id="JAHKRT010000006">
    <property type="protein sequence ID" value="MBU3078651.1"/>
    <property type="molecule type" value="Genomic_DNA"/>
</dbReference>
<reference evidence="10 11" key="1">
    <citation type="submission" date="2021-06" db="EMBL/GenBank/DDBJ databases">
        <title>Sphingomonas sp. XMGL2, whole genome shotgun sequencing project.</title>
        <authorList>
            <person name="Zhao G."/>
            <person name="Shen L."/>
        </authorList>
    </citation>
    <scope>NUCLEOTIDE SEQUENCE [LARGE SCALE GENOMIC DNA]</scope>
    <source>
        <strain evidence="10 11">XMGL2</strain>
    </source>
</reference>
<comment type="similarity">
    <text evidence="3">Belongs to the flagella basal body rod proteins family.</text>
</comment>
<dbReference type="InterPro" id="IPR001444">
    <property type="entry name" value="Flag_bb_rod_N"/>
</dbReference>
<organism evidence="10 11">
    <name type="scientific">Sphingomonas quercus</name>
    <dbReference type="NCBI Taxonomy" id="2842451"/>
    <lineage>
        <taxon>Bacteria</taxon>
        <taxon>Pseudomonadati</taxon>
        <taxon>Pseudomonadota</taxon>
        <taxon>Alphaproteobacteria</taxon>
        <taxon>Sphingomonadales</taxon>
        <taxon>Sphingomonadaceae</taxon>
        <taxon>Sphingomonas</taxon>
    </lineage>
</organism>
<dbReference type="InterPro" id="IPR053927">
    <property type="entry name" value="FlgK_helical"/>
</dbReference>
<dbReference type="Proteomes" id="UP000776276">
    <property type="component" value="Unassembled WGS sequence"/>
</dbReference>
<dbReference type="PANTHER" id="PTHR30033:SF2">
    <property type="entry name" value="FLAGELLAR HOOK PROTEIN"/>
    <property type="match status" value="1"/>
</dbReference>
<evidence type="ECO:0000256" key="2">
    <source>
        <dbReference type="ARBA" id="ARBA00004613"/>
    </source>
</evidence>
<proteinExistence type="inferred from homology"/>
<evidence type="ECO:0000313" key="11">
    <source>
        <dbReference type="Proteomes" id="UP000776276"/>
    </source>
</evidence>
<feature type="domain" description="Flagellar basal body rod protein N-terminal" evidence="7">
    <location>
        <begin position="9"/>
        <end position="36"/>
    </location>
</feature>
<dbReference type="InterPro" id="IPR019776">
    <property type="entry name" value="Flagellar_basal_body_rod_CS"/>
</dbReference>
<dbReference type="RefSeq" id="WP_216325233.1">
    <property type="nucleotide sequence ID" value="NZ_JAHKRT010000006.1"/>
</dbReference>
<feature type="domain" description="Flagellar hook-associated protein FlgK helical" evidence="9">
    <location>
        <begin position="90"/>
        <end position="323"/>
    </location>
</feature>
<keyword evidence="10" id="KW-0966">Cell projection</keyword>
<evidence type="ECO:0000256" key="5">
    <source>
        <dbReference type="ARBA" id="ARBA00022525"/>
    </source>
</evidence>
<keyword evidence="5" id="KW-0964">Secreted</keyword>
<keyword evidence="11" id="KW-1185">Reference proteome</keyword>
<evidence type="ECO:0000256" key="1">
    <source>
        <dbReference type="ARBA" id="ARBA00004117"/>
    </source>
</evidence>
<evidence type="ECO:0000256" key="4">
    <source>
        <dbReference type="ARBA" id="ARBA00016244"/>
    </source>
</evidence>
<evidence type="ECO:0000256" key="3">
    <source>
        <dbReference type="ARBA" id="ARBA00009677"/>
    </source>
</evidence>
<evidence type="ECO:0000259" key="8">
    <source>
        <dbReference type="Pfam" id="PF06429"/>
    </source>
</evidence>
<evidence type="ECO:0000313" key="10">
    <source>
        <dbReference type="EMBL" id="MBU3078651.1"/>
    </source>
</evidence>
<evidence type="ECO:0000256" key="6">
    <source>
        <dbReference type="ARBA" id="ARBA00023143"/>
    </source>
</evidence>
<dbReference type="InterPro" id="IPR010930">
    <property type="entry name" value="Flg_bb/hook_C_dom"/>
</dbReference>
<protein>
    <recommendedName>
        <fullName evidence="4">Flagellar hook-associated protein 1</fullName>
    </recommendedName>
</protein>
<sequence length="698" mass="71340">MSLNDIFHTAISGLSASQSGLGTVSNNIANANVPGYARTRVSVSTAASQGQVQGVVVGQPERVADSFLENAVYRNGGAMGQSEVTSSYLDRLQALLGAPGSAGGLAERLNAIASAAGAMTGVQGSPQTVGAFTGNIQDAINAMGQVSGDVDDLRRDVETEVGQTVSRVNVLLKQIHSLNDVIARSNPVGGAPGAESSRAAALEELSGLMQVNVRNQTDGRVVIETSSGQTLLDKRLRQLSYPASVDADAQATYPPIDIRFTDDKGNIAASTGESIDSSSVGGKLGGLLDLRDRALPQFKEQLGQLFSGMADSLNKVSNEGTTLPPPPDLTGRPNGLVGADRLGFTGKATFAVLGQDGTLVSKTTVDFDALGPTATIDDAVAAINAGLGSTATAAIDAKGVLSITANTAGNGIAIAQDATAPSDRAGMGFSQFFGMNDVVRSDSSALVPSGLQAGDPHGFAAGQTAEVALRDSSGRLVASYTLSPAAGGSVGDMVNSLNGSDVGNYGVFSLDGEGRIRFAPNSNSAGATITVPVDSTSRAGTGVTFSSMFGMSGNASGLNSAAVREDILNNPGRLPLARLQLDVPVGQKAVGPGDMRGANAFVDQLQSAADFGKDGMTTIDAFSAQLLGRAGSDAAIAQTNYEDASSRRLDAQTRRDNFGGVNIDEELSQMVILQNSYTAAARVVTTASEMYRTLVEMV</sequence>
<dbReference type="InterPro" id="IPR002371">
    <property type="entry name" value="FlgK"/>
</dbReference>
<gene>
    <name evidence="10" type="ORF">KOF26_12315</name>
</gene>